<dbReference type="Proteomes" id="UP000807306">
    <property type="component" value="Unassembled WGS sequence"/>
</dbReference>
<protein>
    <submittedName>
        <fullName evidence="1">Uncharacterized protein</fullName>
    </submittedName>
</protein>
<name>A0A9P6E8G8_9AGAR</name>
<dbReference type="AlphaFoldDB" id="A0A9P6E8G8"/>
<dbReference type="OrthoDB" id="5402897at2759"/>
<comment type="caution">
    <text evidence="1">The sequence shown here is derived from an EMBL/GenBank/DDBJ whole genome shotgun (WGS) entry which is preliminary data.</text>
</comment>
<dbReference type="EMBL" id="MU157899">
    <property type="protein sequence ID" value="KAF9524437.1"/>
    <property type="molecule type" value="Genomic_DNA"/>
</dbReference>
<evidence type="ECO:0000313" key="2">
    <source>
        <dbReference type="Proteomes" id="UP000807306"/>
    </source>
</evidence>
<organism evidence="1 2">
    <name type="scientific">Crepidotus variabilis</name>
    <dbReference type="NCBI Taxonomy" id="179855"/>
    <lineage>
        <taxon>Eukaryota</taxon>
        <taxon>Fungi</taxon>
        <taxon>Dikarya</taxon>
        <taxon>Basidiomycota</taxon>
        <taxon>Agaricomycotina</taxon>
        <taxon>Agaricomycetes</taxon>
        <taxon>Agaricomycetidae</taxon>
        <taxon>Agaricales</taxon>
        <taxon>Agaricineae</taxon>
        <taxon>Crepidotaceae</taxon>
        <taxon>Crepidotus</taxon>
    </lineage>
</organism>
<keyword evidence="2" id="KW-1185">Reference proteome</keyword>
<reference evidence="1" key="1">
    <citation type="submission" date="2020-11" db="EMBL/GenBank/DDBJ databases">
        <authorList>
            <consortium name="DOE Joint Genome Institute"/>
            <person name="Ahrendt S."/>
            <person name="Riley R."/>
            <person name="Andreopoulos W."/>
            <person name="Labutti K."/>
            <person name="Pangilinan J."/>
            <person name="Ruiz-Duenas F.J."/>
            <person name="Barrasa J.M."/>
            <person name="Sanchez-Garcia M."/>
            <person name="Camarero S."/>
            <person name="Miyauchi S."/>
            <person name="Serrano A."/>
            <person name="Linde D."/>
            <person name="Babiker R."/>
            <person name="Drula E."/>
            <person name="Ayuso-Fernandez I."/>
            <person name="Pacheco R."/>
            <person name="Padilla G."/>
            <person name="Ferreira P."/>
            <person name="Barriuso J."/>
            <person name="Kellner H."/>
            <person name="Castanera R."/>
            <person name="Alfaro M."/>
            <person name="Ramirez L."/>
            <person name="Pisabarro A.G."/>
            <person name="Kuo A."/>
            <person name="Tritt A."/>
            <person name="Lipzen A."/>
            <person name="He G."/>
            <person name="Yan M."/>
            <person name="Ng V."/>
            <person name="Cullen D."/>
            <person name="Martin F."/>
            <person name="Rosso M.-N."/>
            <person name="Henrissat B."/>
            <person name="Hibbett D."/>
            <person name="Martinez A.T."/>
            <person name="Grigoriev I.V."/>
        </authorList>
    </citation>
    <scope>NUCLEOTIDE SEQUENCE</scope>
    <source>
        <strain evidence="1">CBS 506.95</strain>
    </source>
</reference>
<sequence length="156" mass="17583">MSVLSFLGNVNIAIRIVDKLYPKAQLYEVDGTTSDGKPTTDPIKINKLRVVFTADEGTVLINSASWGEWNAPTYIPEPWLEDVVIPFPIDMDIVDAQAIKDKAGYTTEYAAVTLRWPLYPGTEEPYYIFSLKNHHVFVGVYTKQVFVENLKAKTKP</sequence>
<proteinExistence type="predicted"/>
<evidence type="ECO:0000313" key="1">
    <source>
        <dbReference type="EMBL" id="KAF9524437.1"/>
    </source>
</evidence>
<gene>
    <name evidence="1" type="ORF">CPB83DRAFT_797973</name>
</gene>
<accession>A0A9P6E8G8</accession>